<accession>A0A450UD95</accession>
<protein>
    <submittedName>
        <fullName evidence="2">Uncharacterized protein</fullName>
    </submittedName>
</protein>
<evidence type="ECO:0000313" key="1">
    <source>
        <dbReference type="EMBL" id="VFJ87082.1"/>
    </source>
</evidence>
<dbReference type="EMBL" id="CAADFF010000005">
    <property type="protein sequence ID" value="VFJ87082.1"/>
    <property type="molecule type" value="Genomic_DNA"/>
</dbReference>
<gene>
    <name evidence="2" type="ORF">BECKLFY1418A_GA0070994_101116</name>
    <name evidence="1" type="ORF">BECKLFY1418B_GA0070995_100553</name>
</gene>
<evidence type="ECO:0000313" key="2">
    <source>
        <dbReference type="EMBL" id="VFJ90308.1"/>
    </source>
</evidence>
<sequence length="149" mass="16864">MTQRKSGVSPLPAKFLGYHSLKPSMDRNKPSILTIMDSTKLDLSHVFGDFRKPFHIIHSMRIANREGFSSTRRLATTLHRIGFIIFGAPVRFQLLPSPPRGDAIDLKQGSHGVLRLRDFYPAGESPSRAHWLRPCRVGFLSEGSRKIRD</sequence>
<proteinExistence type="predicted"/>
<organism evidence="2">
    <name type="scientific">Candidatus Kentrum sp. LFY</name>
    <dbReference type="NCBI Taxonomy" id="2126342"/>
    <lineage>
        <taxon>Bacteria</taxon>
        <taxon>Pseudomonadati</taxon>
        <taxon>Pseudomonadota</taxon>
        <taxon>Gammaproteobacteria</taxon>
        <taxon>Candidatus Kentrum</taxon>
    </lineage>
</organism>
<name>A0A450UD95_9GAMM</name>
<dbReference type="AlphaFoldDB" id="A0A450UD95"/>
<dbReference type="EMBL" id="CAADFH010000011">
    <property type="protein sequence ID" value="VFJ90308.1"/>
    <property type="molecule type" value="Genomic_DNA"/>
</dbReference>
<reference evidence="2" key="1">
    <citation type="submission" date="2019-02" db="EMBL/GenBank/DDBJ databases">
        <authorList>
            <person name="Gruber-Vodicka R. H."/>
            <person name="Seah K. B. B."/>
        </authorList>
    </citation>
    <scope>NUCLEOTIDE SEQUENCE</scope>
    <source>
        <strain evidence="2">BECK_M6</strain>
        <strain evidence="1">BECK_M7</strain>
    </source>
</reference>